<dbReference type="EMBL" id="JAHGAW010000002">
    <property type="protein sequence ID" value="MBT2186022.1"/>
    <property type="molecule type" value="Genomic_DNA"/>
</dbReference>
<organism evidence="3 4">
    <name type="scientific">Sphingobium nicotianae</name>
    <dbReference type="NCBI Taxonomy" id="2782607"/>
    <lineage>
        <taxon>Bacteria</taxon>
        <taxon>Pseudomonadati</taxon>
        <taxon>Pseudomonadota</taxon>
        <taxon>Alphaproteobacteria</taxon>
        <taxon>Sphingomonadales</taxon>
        <taxon>Sphingomonadaceae</taxon>
        <taxon>Sphingobium</taxon>
    </lineage>
</organism>
<proteinExistence type="predicted"/>
<keyword evidence="2" id="KW-0732">Signal</keyword>
<feature type="signal peptide" evidence="2">
    <location>
        <begin position="1"/>
        <end position="30"/>
    </location>
</feature>
<gene>
    <name evidence="3" type="ORF">KK488_03590</name>
</gene>
<dbReference type="RefSeq" id="WP_214621769.1">
    <property type="nucleotide sequence ID" value="NZ_JAHGAW010000002.1"/>
</dbReference>
<keyword evidence="4" id="KW-1185">Reference proteome</keyword>
<evidence type="ECO:0000313" key="3">
    <source>
        <dbReference type="EMBL" id="MBT2186022.1"/>
    </source>
</evidence>
<evidence type="ECO:0000256" key="2">
    <source>
        <dbReference type="SAM" id="SignalP"/>
    </source>
</evidence>
<feature type="region of interest" description="Disordered" evidence="1">
    <location>
        <begin position="30"/>
        <end position="50"/>
    </location>
</feature>
<feature type="chain" id="PRO_5040879221" description="TonB-dependent receptor" evidence="2">
    <location>
        <begin position="31"/>
        <end position="73"/>
    </location>
</feature>
<comment type="caution">
    <text evidence="3">The sequence shown here is derived from an EMBL/GenBank/DDBJ whole genome shotgun (WGS) entry which is preliminary data.</text>
</comment>
<reference evidence="3" key="1">
    <citation type="submission" date="2021-05" db="EMBL/GenBank/DDBJ databases">
        <title>Genome of Sphingobium sp. strain.</title>
        <authorList>
            <person name="Fan R."/>
        </authorList>
    </citation>
    <scope>NUCLEOTIDE SEQUENCE</scope>
    <source>
        <strain evidence="3">H33</strain>
    </source>
</reference>
<dbReference type="Proteomes" id="UP001138757">
    <property type="component" value="Unassembled WGS sequence"/>
</dbReference>
<evidence type="ECO:0000256" key="1">
    <source>
        <dbReference type="SAM" id="MobiDB-lite"/>
    </source>
</evidence>
<accession>A0A9X1D9T8</accession>
<protein>
    <recommendedName>
        <fullName evidence="5">TonB-dependent receptor</fullName>
    </recommendedName>
</protein>
<sequence>MKNISIHRNATSAGAIAAVLFLCATSPARAQEASSTNSSEQKSDEGENEAIVITGSRIVRRDYDSSMLIAAEK</sequence>
<name>A0A9X1D9T8_9SPHN</name>
<evidence type="ECO:0000313" key="4">
    <source>
        <dbReference type="Proteomes" id="UP001138757"/>
    </source>
</evidence>
<evidence type="ECO:0008006" key="5">
    <source>
        <dbReference type="Google" id="ProtNLM"/>
    </source>
</evidence>
<dbReference type="AlphaFoldDB" id="A0A9X1D9T8"/>